<proteinExistence type="inferred from homology"/>
<comment type="catalytic activity">
    <reaction evidence="7">
        <text>N-acetyltaurine + H2O = taurine + acetate</text>
        <dbReference type="Rhea" id="RHEA:81107"/>
        <dbReference type="ChEBI" id="CHEBI:15377"/>
        <dbReference type="ChEBI" id="CHEBI:30089"/>
        <dbReference type="ChEBI" id="CHEBI:133737"/>
        <dbReference type="ChEBI" id="CHEBI:507393"/>
    </reaction>
    <physiologicalReaction direction="left-to-right" evidence="7">
        <dbReference type="Rhea" id="RHEA:81108"/>
    </physiologicalReaction>
</comment>
<comment type="cofactor">
    <cofactor evidence="11">
        <name>a divalent metal cation</name>
        <dbReference type="ChEBI" id="CHEBI:60240"/>
    </cofactor>
    <text evidence="11">Binds 2 divalent metal cations per subunit.</text>
</comment>
<dbReference type="PIRSF" id="PIRSF016839">
    <property type="entry name" value="PhP"/>
    <property type="match status" value="1"/>
</dbReference>
<name>A0A3Q1HAL9_ANATE</name>
<keyword evidence="14" id="KW-1185">Reference proteome</keyword>
<dbReference type="PANTHER" id="PTHR10819">
    <property type="entry name" value="PHOSPHOTRIESTERASE-RELATED"/>
    <property type="match status" value="1"/>
</dbReference>
<organism evidence="13 14">
    <name type="scientific">Anabas testudineus</name>
    <name type="common">Climbing perch</name>
    <name type="synonym">Anthias testudineus</name>
    <dbReference type="NCBI Taxonomy" id="64144"/>
    <lineage>
        <taxon>Eukaryota</taxon>
        <taxon>Metazoa</taxon>
        <taxon>Chordata</taxon>
        <taxon>Craniata</taxon>
        <taxon>Vertebrata</taxon>
        <taxon>Euteleostomi</taxon>
        <taxon>Actinopterygii</taxon>
        <taxon>Neopterygii</taxon>
        <taxon>Teleostei</taxon>
        <taxon>Neoteleostei</taxon>
        <taxon>Acanthomorphata</taxon>
        <taxon>Anabantaria</taxon>
        <taxon>Anabantiformes</taxon>
        <taxon>Anabantoidei</taxon>
        <taxon>Anabantidae</taxon>
        <taxon>Anabas</taxon>
    </lineage>
</organism>
<evidence type="ECO:0000256" key="2">
    <source>
        <dbReference type="ARBA" id="ARBA00022801"/>
    </source>
</evidence>
<dbReference type="InterPro" id="IPR001559">
    <property type="entry name" value="Phosphotriesterase"/>
</dbReference>
<evidence type="ECO:0000313" key="13">
    <source>
        <dbReference type="Ensembl" id="ENSATEP00000005527.2"/>
    </source>
</evidence>
<dbReference type="CDD" id="cd00530">
    <property type="entry name" value="PTE"/>
    <property type="match status" value="1"/>
</dbReference>
<dbReference type="PANTHER" id="PTHR10819:SF3">
    <property type="entry name" value="PHOSPHOTRIESTERASE-RELATED PROTEIN"/>
    <property type="match status" value="1"/>
</dbReference>
<dbReference type="FunCoup" id="A0A3Q1HAL9">
    <property type="interactions" value="52"/>
</dbReference>
<dbReference type="SUPFAM" id="SSF51556">
    <property type="entry name" value="Metallo-dependent hydrolases"/>
    <property type="match status" value="1"/>
</dbReference>
<comment type="caution">
    <text evidence="12">Lacks conserved residue(s) required for the propagation of feature annotation.</text>
</comment>
<evidence type="ECO:0000256" key="4">
    <source>
        <dbReference type="ARBA" id="ARBA00047923"/>
    </source>
</evidence>
<dbReference type="AlphaFoldDB" id="A0A3Q1HAL9"/>
<dbReference type="PROSITE" id="PS51347">
    <property type="entry name" value="PHOSPHOTRIESTERASE_2"/>
    <property type="match status" value="1"/>
</dbReference>
<comment type="catalytic activity">
    <reaction evidence="10">
        <text>N-acetyl-L-methionine + H2O = L-methionine + acetate</text>
        <dbReference type="Rhea" id="RHEA:67440"/>
        <dbReference type="ChEBI" id="CHEBI:15377"/>
        <dbReference type="ChEBI" id="CHEBI:30089"/>
        <dbReference type="ChEBI" id="CHEBI:57844"/>
        <dbReference type="ChEBI" id="CHEBI:71670"/>
    </reaction>
    <physiologicalReaction direction="left-to-right" evidence="10">
        <dbReference type="Rhea" id="RHEA:67441"/>
    </physiologicalReaction>
</comment>
<evidence type="ECO:0000256" key="8">
    <source>
        <dbReference type="ARBA" id="ARBA00049742"/>
    </source>
</evidence>
<evidence type="ECO:0000256" key="9">
    <source>
        <dbReference type="ARBA" id="ARBA00049821"/>
    </source>
</evidence>
<evidence type="ECO:0000256" key="10">
    <source>
        <dbReference type="ARBA" id="ARBA00093204"/>
    </source>
</evidence>
<dbReference type="Pfam" id="PF02126">
    <property type="entry name" value="PTE"/>
    <property type="match status" value="1"/>
</dbReference>
<comment type="catalytic activity">
    <reaction evidence="5">
        <text>N-propanoyltaurine + H2O = propanoate + taurine</text>
        <dbReference type="Rhea" id="RHEA:81111"/>
        <dbReference type="ChEBI" id="CHEBI:15377"/>
        <dbReference type="ChEBI" id="CHEBI:17272"/>
        <dbReference type="ChEBI" id="CHEBI:231795"/>
        <dbReference type="ChEBI" id="CHEBI:507393"/>
    </reaction>
    <physiologicalReaction direction="left-to-right" evidence="5">
        <dbReference type="Rhea" id="RHEA:81112"/>
    </physiologicalReaction>
</comment>
<feature type="binding site" evidence="11">
    <location>
        <position position="206"/>
    </location>
    <ligand>
        <name>a divalent metal cation</name>
        <dbReference type="ChEBI" id="CHEBI:60240"/>
        <label>2</label>
    </ligand>
</feature>
<evidence type="ECO:0000256" key="5">
    <source>
        <dbReference type="ARBA" id="ARBA00048249"/>
    </source>
</evidence>
<evidence type="ECO:0000256" key="12">
    <source>
        <dbReference type="PROSITE-ProRule" id="PRU00679"/>
    </source>
</evidence>
<feature type="binding site" evidence="11">
    <location>
        <position position="28"/>
    </location>
    <ligand>
        <name>a divalent metal cation</name>
        <dbReference type="ChEBI" id="CHEBI:60240"/>
        <label>1</label>
    </ligand>
</feature>
<dbReference type="GeneTree" id="ENSGT00390000006960"/>
<dbReference type="Ensembl" id="ENSATET00000005618.3">
    <property type="protein sequence ID" value="ENSATEP00000005527.2"/>
    <property type="gene ID" value="ENSATEG00000003914.3"/>
</dbReference>
<comment type="catalytic activity">
    <reaction evidence="3">
        <text>N-acetyl-L-isoleucine + H2O = L-isoleucine + acetate</text>
        <dbReference type="Rhea" id="RHEA:81119"/>
        <dbReference type="ChEBI" id="CHEBI:15377"/>
        <dbReference type="ChEBI" id="CHEBI:30089"/>
        <dbReference type="ChEBI" id="CHEBI:58045"/>
        <dbReference type="ChEBI" id="CHEBI:133735"/>
    </reaction>
    <physiologicalReaction direction="left-to-right" evidence="3">
        <dbReference type="Rhea" id="RHEA:81120"/>
    </physiologicalReaction>
</comment>
<reference evidence="13" key="2">
    <citation type="submission" date="2025-08" db="UniProtKB">
        <authorList>
            <consortium name="Ensembl"/>
        </authorList>
    </citation>
    <scope>IDENTIFICATION</scope>
</reference>
<comment type="similarity">
    <text evidence="12">Belongs to the metallo-dependent hydrolases superfamily. Phosphotriesterase family.</text>
</comment>
<comment type="catalytic activity">
    <reaction evidence="4">
        <text>N-acetyl-L-leucine + H2O = L-leucine + acetate</text>
        <dbReference type="Rhea" id="RHEA:81115"/>
        <dbReference type="ChEBI" id="CHEBI:15377"/>
        <dbReference type="ChEBI" id="CHEBI:30089"/>
        <dbReference type="ChEBI" id="CHEBI:57427"/>
        <dbReference type="ChEBI" id="CHEBI:58270"/>
    </reaction>
    <physiologicalReaction direction="left-to-right" evidence="4">
        <dbReference type="Rhea" id="RHEA:81116"/>
    </physiologicalReaction>
</comment>
<feature type="binding site" evidence="11">
    <location>
        <position position="174"/>
    </location>
    <ligand>
        <name>a divalent metal cation</name>
        <dbReference type="ChEBI" id="CHEBI:60240"/>
        <label>2</label>
    </ligand>
</feature>
<dbReference type="GO" id="GO:0008270">
    <property type="term" value="F:zinc ion binding"/>
    <property type="evidence" value="ECO:0007669"/>
    <property type="project" value="InterPro"/>
</dbReference>
<dbReference type="OrthoDB" id="9998343at2759"/>
<evidence type="ECO:0000256" key="6">
    <source>
        <dbReference type="ARBA" id="ARBA00048664"/>
    </source>
</evidence>
<evidence type="ECO:0000313" key="14">
    <source>
        <dbReference type="Proteomes" id="UP000265040"/>
    </source>
</evidence>
<reference evidence="13" key="3">
    <citation type="submission" date="2025-09" db="UniProtKB">
        <authorList>
            <consortium name="Ensembl"/>
        </authorList>
    </citation>
    <scope>IDENTIFICATION</scope>
</reference>
<keyword evidence="2" id="KW-0378">Hydrolase</keyword>
<feature type="binding site" evidence="11">
    <location>
        <position position="26"/>
    </location>
    <ligand>
        <name>a divalent metal cation</name>
        <dbReference type="ChEBI" id="CHEBI:60240"/>
        <label>1</label>
    </ligand>
</feature>
<dbReference type="InParanoid" id="A0A3Q1HAL9"/>
<accession>A0A3Q1HAL9</accession>
<protein>
    <recommendedName>
        <fullName evidence="8">N-acetyltaurine hydrolase</fullName>
    </recommendedName>
    <alternativeName>
        <fullName evidence="9">Phosphotriesterase-related protein</fullName>
    </alternativeName>
</protein>
<sequence>MSELTGKVQTVLGLVDPDQLGRTMTHEHLTYKHLTTKFDFMYVPPPPGDEAVAENPFQMQHMHWLQQNPYSCHENLQLKKDNDAVRDELLAYKKAGGGTVVENTTTGIDRDVSSLRQLAKDTGVHIIAGAGYYVDCTHTDATKKMSVEKLTDTIVSEVIHGADGTDIRCGVIGEIGTGWPITDSEKKVLQATAHAQAQLGCPVIIHPGRNHAAPAEIVRILQEAGGDISKTVMSHLDRTIFDEGELLEFANVGSYLEYDLFGTEMLNYPFNLEVDMPSDSQRVKILAFLVKEGYEDKIVVAHDIHTRNRLTINGGHGYSHILKNIVPKMLTRGISQHQVDKILIENPKHWLTFK</sequence>
<feature type="binding site" evidence="11">
    <location>
        <position position="174"/>
    </location>
    <ligand>
        <name>a divalent metal cation</name>
        <dbReference type="ChEBI" id="CHEBI:60240"/>
        <label>1</label>
    </ligand>
</feature>
<gene>
    <name evidence="13" type="primary">PTER</name>
</gene>
<feature type="binding site" evidence="11">
    <location>
        <position position="303"/>
    </location>
    <ligand>
        <name>a divalent metal cation</name>
        <dbReference type="ChEBI" id="CHEBI:60240"/>
        <label>1</label>
    </ligand>
</feature>
<reference evidence="13" key="1">
    <citation type="submission" date="2021-04" db="EMBL/GenBank/DDBJ databases">
        <authorList>
            <consortium name="Wellcome Sanger Institute Data Sharing"/>
        </authorList>
    </citation>
    <scope>NUCLEOTIDE SEQUENCE [LARGE SCALE GENOMIC DNA]</scope>
</reference>
<feature type="binding site" evidence="11">
    <location>
        <position position="235"/>
    </location>
    <ligand>
        <name>a divalent metal cation</name>
        <dbReference type="ChEBI" id="CHEBI:60240"/>
        <label>2</label>
    </ligand>
</feature>
<evidence type="ECO:0000256" key="3">
    <source>
        <dbReference type="ARBA" id="ARBA00047442"/>
    </source>
</evidence>
<dbReference type="Gene3D" id="3.20.20.140">
    <property type="entry name" value="Metal-dependent hydrolases"/>
    <property type="match status" value="1"/>
</dbReference>
<keyword evidence="1 11" id="KW-0479">Metal-binding</keyword>
<evidence type="ECO:0000256" key="11">
    <source>
        <dbReference type="PIRSR" id="PIRSR601559-52"/>
    </source>
</evidence>
<evidence type="ECO:0000256" key="1">
    <source>
        <dbReference type="ARBA" id="ARBA00022723"/>
    </source>
</evidence>
<dbReference type="GO" id="GO:0016787">
    <property type="term" value="F:hydrolase activity"/>
    <property type="evidence" value="ECO:0007669"/>
    <property type="project" value="UniProtKB-KW"/>
</dbReference>
<evidence type="ECO:0000256" key="7">
    <source>
        <dbReference type="ARBA" id="ARBA00049044"/>
    </source>
</evidence>
<dbReference type="InterPro" id="IPR032466">
    <property type="entry name" value="Metal_Hydrolase"/>
</dbReference>
<dbReference type="Proteomes" id="UP000265040">
    <property type="component" value="Chromosome 17"/>
</dbReference>
<comment type="catalytic activity">
    <reaction evidence="6">
        <text>N-acetyl-L-valine + H2O = L-valine + acetate</text>
        <dbReference type="Rhea" id="RHEA:81123"/>
        <dbReference type="ChEBI" id="CHEBI:15377"/>
        <dbReference type="ChEBI" id="CHEBI:30089"/>
        <dbReference type="ChEBI" id="CHEBI:57762"/>
        <dbReference type="ChEBI" id="CHEBI:133716"/>
    </reaction>
    <physiologicalReaction direction="left-to-right" evidence="6">
        <dbReference type="Rhea" id="RHEA:81124"/>
    </physiologicalReaction>
</comment>